<organism evidence="2 3">
    <name type="scientific">Diploptera punctata</name>
    <name type="common">Pacific beetle cockroach</name>
    <dbReference type="NCBI Taxonomy" id="6984"/>
    <lineage>
        <taxon>Eukaryota</taxon>
        <taxon>Metazoa</taxon>
        <taxon>Ecdysozoa</taxon>
        <taxon>Arthropoda</taxon>
        <taxon>Hexapoda</taxon>
        <taxon>Insecta</taxon>
        <taxon>Pterygota</taxon>
        <taxon>Neoptera</taxon>
        <taxon>Polyneoptera</taxon>
        <taxon>Dictyoptera</taxon>
        <taxon>Blattodea</taxon>
        <taxon>Blaberoidea</taxon>
        <taxon>Blaberidae</taxon>
        <taxon>Diplopterinae</taxon>
        <taxon>Diploptera</taxon>
    </lineage>
</organism>
<dbReference type="EMBL" id="JASPKZ010000041">
    <property type="protein sequence ID" value="KAJ9600915.1"/>
    <property type="molecule type" value="Genomic_DNA"/>
</dbReference>
<reference evidence="2" key="2">
    <citation type="submission" date="2023-05" db="EMBL/GenBank/DDBJ databases">
        <authorList>
            <person name="Fouks B."/>
        </authorList>
    </citation>
    <scope>NUCLEOTIDE SEQUENCE</scope>
    <source>
        <strain evidence="2">Stay&amp;Tobe</strain>
        <tissue evidence="2">Testes</tissue>
    </source>
</reference>
<reference evidence="2" key="1">
    <citation type="journal article" date="2023" name="IScience">
        <title>Live-bearing cockroach genome reveals convergent evolutionary mechanisms linked to viviparity in insects and beyond.</title>
        <authorList>
            <person name="Fouks B."/>
            <person name="Harrison M.C."/>
            <person name="Mikhailova A.A."/>
            <person name="Marchal E."/>
            <person name="English S."/>
            <person name="Carruthers M."/>
            <person name="Jennings E.C."/>
            <person name="Chiamaka E.L."/>
            <person name="Frigard R.A."/>
            <person name="Pippel M."/>
            <person name="Attardo G.M."/>
            <person name="Benoit J.B."/>
            <person name="Bornberg-Bauer E."/>
            <person name="Tobe S.S."/>
        </authorList>
    </citation>
    <scope>NUCLEOTIDE SEQUENCE</scope>
    <source>
        <strain evidence="2">Stay&amp;Tobe</strain>
    </source>
</reference>
<evidence type="ECO:0000256" key="1">
    <source>
        <dbReference type="SAM" id="MobiDB-lite"/>
    </source>
</evidence>
<feature type="compositionally biased region" description="Basic and acidic residues" evidence="1">
    <location>
        <begin position="40"/>
        <end position="57"/>
    </location>
</feature>
<accession>A0AAD8ALG7</accession>
<keyword evidence="3" id="KW-1185">Reference proteome</keyword>
<dbReference type="AlphaFoldDB" id="A0AAD8ALG7"/>
<gene>
    <name evidence="2" type="ORF">L9F63_000917</name>
</gene>
<evidence type="ECO:0000313" key="2">
    <source>
        <dbReference type="EMBL" id="KAJ9600915.1"/>
    </source>
</evidence>
<feature type="region of interest" description="Disordered" evidence="1">
    <location>
        <begin position="28"/>
        <end position="68"/>
    </location>
</feature>
<evidence type="ECO:0000313" key="3">
    <source>
        <dbReference type="Proteomes" id="UP001233999"/>
    </source>
</evidence>
<comment type="caution">
    <text evidence="2">The sequence shown here is derived from an EMBL/GenBank/DDBJ whole genome shotgun (WGS) entry which is preliminary data.</text>
</comment>
<feature type="non-terminal residue" evidence="2">
    <location>
        <position position="1"/>
    </location>
</feature>
<feature type="non-terminal residue" evidence="2">
    <location>
        <position position="216"/>
    </location>
</feature>
<dbReference type="Proteomes" id="UP001233999">
    <property type="component" value="Unassembled WGS sequence"/>
</dbReference>
<name>A0AAD8ALG7_DIPPU</name>
<protein>
    <submittedName>
        <fullName evidence="2">Uncharacterized protein</fullName>
    </submittedName>
</protein>
<proteinExistence type="predicted"/>
<sequence length="216" mass="24783">KNANIDEDFRARLRLASSRVVLRPLRMPGAVSGETSGNYKPHDHGLQPENLHQDHHSNSGLQRVPFRPPPVKNIRKFAGAIYANKRSPRDYSFSATDTGQVERHTISIIYGISTRCTIRVKTERVIHVGNKDEVDFTPVLQPYERNIHISDFTDFHCNYNTAQSSTFLEDEFSRRCKKSQVYSCDHLEITYVRTISKAIHPDQYVFKMALIPALKN</sequence>